<dbReference type="PANTHER" id="PTHR36749:SF1">
    <property type="entry name" value="F7O18.3 PROTEIN"/>
    <property type="match status" value="1"/>
</dbReference>
<organism evidence="2">
    <name type="scientific">Alexandrium monilatum</name>
    <dbReference type="NCBI Taxonomy" id="311494"/>
    <lineage>
        <taxon>Eukaryota</taxon>
        <taxon>Sar</taxon>
        <taxon>Alveolata</taxon>
        <taxon>Dinophyceae</taxon>
        <taxon>Gonyaulacales</taxon>
        <taxon>Pyrocystaceae</taxon>
        <taxon>Alexandrium</taxon>
    </lineage>
</organism>
<dbReference type="AlphaFoldDB" id="A0A7S4SWE9"/>
<protein>
    <submittedName>
        <fullName evidence="2">Uncharacterized protein</fullName>
    </submittedName>
</protein>
<proteinExistence type="predicted"/>
<feature type="compositionally biased region" description="Basic and acidic residues" evidence="1">
    <location>
        <begin position="268"/>
        <end position="278"/>
    </location>
</feature>
<evidence type="ECO:0000313" key="2">
    <source>
        <dbReference type="EMBL" id="CAE4656240.1"/>
    </source>
</evidence>
<dbReference type="EMBL" id="HBNR01079494">
    <property type="protein sequence ID" value="CAE4656240.1"/>
    <property type="molecule type" value="Transcribed_RNA"/>
</dbReference>
<feature type="region of interest" description="Disordered" evidence="1">
    <location>
        <begin position="117"/>
        <end position="136"/>
    </location>
</feature>
<evidence type="ECO:0000256" key="1">
    <source>
        <dbReference type="SAM" id="MobiDB-lite"/>
    </source>
</evidence>
<feature type="region of interest" description="Disordered" evidence="1">
    <location>
        <begin position="268"/>
        <end position="349"/>
    </location>
</feature>
<name>A0A7S4SWE9_9DINO</name>
<reference evidence="2" key="1">
    <citation type="submission" date="2021-01" db="EMBL/GenBank/DDBJ databases">
        <authorList>
            <person name="Corre E."/>
            <person name="Pelletier E."/>
            <person name="Niang G."/>
            <person name="Scheremetjew M."/>
            <person name="Finn R."/>
            <person name="Kale V."/>
            <person name="Holt S."/>
            <person name="Cochrane G."/>
            <person name="Meng A."/>
            <person name="Brown T."/>
            <person name="Cohen L."/>
        </authorList>
    </citation>
    <scope>NUCLEOTIDE SEQUENCE</scope>
    <source>
        <strain evidence="2">CCMP3105</strain>
    </source>
</reference>
<feature type="compositionally biased region" description="Basic and acidic residues" evidence="1">
    <location>
        <begin position="307"/>
        <end position="349"/>
    </location>
</feature>
<feature type="compositionally biased region" description="Basic residues" evidence="1">
    <location>
        <begin position="121"/>
        <end position="136"/>
    </location>
</feature>
<dbReference type="PANTHER" id="PTHR36749">
    <property type="entry name" value="F7O18.3 PROTEIN"/>
    <property type="match status" value="1"/>
</dbReference>
<sequence>MDPYKVLGLSGRQLKGAGDLDAARHRAKKLFKRYVSEKKKFEAKKVMEAFEMIRAESKNKPGEGAYKILGRSRKERELDKHFNHQTKEIRGNRDLKRALQRARKGEVAGKRIHLPGDKERIPRHRRKKRRRKTARRKHIDALQGLRRLATFLPHRSKFPKVIKLLHRWMRDYMNPDNRDFILAVLQDVVQSDFLTDNPDSRQDVVEVFEYAMGYFSSWFDGADGQLVLRHCWQVATVLACRCYTDDAFVLSATLAKLNEALALLEKRRDELDREPPPKKERRAPARAVKAEADARAAAGAGRVHGVSKAERLETKAEAKGEVFEPAKAKAEGGDAKAEGGDAKAEGESAKDEQVFAGAAGAHGARGIALPVACLPLAAKSPGPSASPPSDDDDLDVHEPDFGEVESLGSSEDVESLGSSDDDVKEEPIDLGSDSDGVDVKEEEEEISSDDSSAVEAFSGSDVEMEECPAFSVPSVSESLHHLRACFVNRCLSALFQHRGPLWARPKIDAFFQDVFYRRSIFRPEQQMQVEAWQSRIKDLQKNGERAVGEANNPLEAHRPVRDSREERLALDADSNVWAAKQTFDSRDTAGARHVIR</sequence>
<feature type="compositionally biased region" description="Acidic residues" evidence="1">
    <location>
        <begin position="411"/>
        <end position="424"/>
    </location>
</feature>
<feature type="region of interest" description="Disordered" evidence="1">
    <location>
        <begin position="379"/>
        <end position="454"/>
    </location>
</feature>
<gene>
    <name evidence="2" type="ORF">AMON00008_LOCUS56720</name>
</gene>
<accession>A0A7S4SWE9</accession>